<dbReference type="SUPFAM" id="SSF54373">
    <property type="entry name" value="FAD-linked reductases, C-terminal domain"/>
    <property type="match status" value="1"/>
</dbReference>
<feature type="binding site" evidence="5">
    <location>
        <position position="123"/>
    </location>
    <ligand>
        <name>FAD</name>
        <dbReference type="ChEBI" id="CHEBI:57692"/>
    </ligand>
</feature>
<dbReference type="Proteomes" id="UP000678393">
    <property type="component" value="Unassembled WGS sequence"/>
</dbReference>
<dbReference type="OrthoDB" id="269227at2759"/>
<dbReference type="GO" id="GO:0050660">
    <property type="term" value="F:flavin adenine dinucleotide binding"/>
    <property type="evidence" value="ECO:0007669"/>
    <property type="project" value="InterPro"/>
</dbReference>
<dbReference type="SUPFAM" id="SSF51905">
    <property type="entry name" value="FAD/NAD(P)-binding domain"/>
    <property type="match status" value="1"/>
</dbReference>
<dbReference type="Pfam" id="PF05199">
    <property type="entry name" value="GMC_oxred_C"/>
    <property type="match status" value="1"/>
</dbReference>
<comment type="cofactor">
    <cofactor evidence="1 5">
        <name>FAD</name>
        <dbReference type="ChEBI" id="CHEBI:57692"/>
    </cofactor>
</comment>
<evidence type="ECO:0000313" key="7">
    <source>
        <dbReference type="EMBL" id="CAG5119412.1"/>
    </source>
</evidence>
<name>A0A8S3YUY8_9EUPU</name>
<reference evidence="7" key="1">
    <citation type="submission" date="2021-04" db="EMBL/GenBank/DDBJ databases">
        <authorList>
            <consortium name="Molecular Ecology Group"/>
        </authorList>
    </citation>
    <scope>NUCLEOTIDE SEQUENCE</scope>
</reference>
<dbReference type="AlphaFoldDB" id="A0A8S3YUY8"/>
<accession>A0A8S3YUY8</accession>
<keyword evidence="4 5" id="KW-0274">FAD</keyword>
<feature type="binding site" evidence="5">
    <location>
        <position position="264"/>
    </location>
    <ligand>
        <name>FAD</name>
        <dbReference type="ChEBI" id="CHEBI:57692"/>
    </ligand>
</feature>
<protein>
    <recommendedName>
        <fullName evidence="6">Glucose-methanol-choline oxidoreductase N-terminal domain-containing protein</fullName>
    </recommendedName>
</protein>
<evidence type="ECO:0000256" key="4">
    <source>
        <dbReference type="ARBA" id="ARBA00022827"/>
    </source>
</evidence>
<dbReference type="GO" id="GO:0005743">
    <property type="term" value="C:mitochondrial inner membrane"/>
    <property type="evidence" value="ECO:0007669"/>
    <property type="project" value="TreeGrafter"/>
</dbReference>
<dbReference type="PIRSF" id="PIRSF000137">
    <property type="entry name" value="Alcohol_oxidase"/>
    <property type="match status" value="1"/>
</dbReference>
<dbReference type="Gene3D" id="3.30.560.10">
    <property type="entry name" value="Glucose Oxidase, domain 3"/>
    <property type="match status" value="1"/>
</dbReference>
<dbReference type="PROSITE" id="PS00624">
    <property type="entry name" value="GMC_OXRED_2"/>
    <property type="match status" value="1"/>
</dbReference>
<evidence type="ECO:0000259" key="6">
    <source>
        <dbReference type="PROSITE" id="PS00624"/>
    </source>
</evidence>
<dbReference type="InterPro" id="IPR000172">
    <property type="entry name" value="GMC_OxRdtase_N"/>
</dbReference>
<dbReference type="InterPro" id="IPR036188">
    <property type="entry name" value="FAD/NAD-bd_sf"/>
</dbReference>
<gene>
    <name evidence="7" type="ORF">CUNI_LOCUS4970</name>
</gene>
<dbReference type="Pfam" id="PF00732">
    <property type="entry name" value="GMC_oxred_N"/>
    <property type="match status" value="1"/>
</dbReference>
<organism evidence="7 8">
    <name type="scientific">Candidula unifasciata</name>
    <dbReference type="NCBI Taxonomy" id="100452"/>
    <lineage>
        <taxon>Eukaryota</taxon>
        <taxon>Metazoa</taxon>
        <taxon>Spiralia</taxon>
        <taxon>Lophotrochozoa</taxon>
        <taxon>Mollusca</taxon>
        <taxon>Gastropoda</taxon>
        <taxon>Heterobranchia</taxon>
        <taxon>Euthyneura</taxon>
        <taxon>Panpulmonata</taxon>
        <taxon>Eupulmonata</taxon>
        <taxon>Stylommatophora</taxon>
        <taxon>Helicina</taxon>
        <taxon>Helicoidea</taxon>
        <taxon>Geomitridae</taxon>
        <taxon>Candidula</taxon>
    </lineage>
</organism>
<dbReference type="EMBL" id="CAJHNH020000706">
    <property type="protein sequence ID" value="CAG5119412.1"/>
    <property type="molecule type" value="Genomic_DNA"/>
</dbReference>
<keyword evidence="3" id="KW-0285">Flavoprotein</keyword>
<dbReference type="InterPro" id="IPR007867">
    <property type="entry name" value="GMC_OxRtase_C"/>
</dbReference>
<proteinExistence type="inferred from homology"/>
<evidence type="ECO:0000313" key="8">
    <source>
        <dbReference type="Proteomes" id="UP000678393"/>
    </source>
</evidence>
<feature type="domain" description="Glucose-methanol-choline oxidoreductase N-terminal" evidence="6">
    <location>
        <begin position="299"/>
        <end position="313"/>
    </location>
</feature>
<keyword evidence="8" id="KW-1185">Reference proteome</keyword>
<comment type="caution">
    <text evidence="7">The sequence shown here is derived from an EMBL/GenBank/DDBJ whole genome shotgun (WGS) entry which is preliminary data.</text>
</comment>
<dbReference type="PANTHER" id="PTHR11552:SF147">
    <property type="entry name" value="CHOLINE DEHYDROGENASE, MITOCHONDRIAL"/>
    <property type="match status" value="1"/>
</dbReference>
<dbReference type="GO" id="GO:0008812">
    <property type="term" value="F:choline dehydrogenase activity"/>
    <property type="evidence" value="ECO:0007669"/>
    <property type="project" value="TreeGrafter"/>
</dbReference>
<dbReference type="Gene3D" id="3.50.50.60">
    <property type="entry name" value="FAD/NAD(P)-binding domain"/>
    <property type="match status" value="1"/>
</dbReference>
<comment type="similarity">
    <text evidence="2">Belongs to the GMC oxidoreductase family.</text>
</comment>
<sequence>MGFTTTAIVILVAIGLWYLVPRQRGQGKAFVSQPNASYDYIVVGSGSAGAVVASRLSEDPRTSVLLVEAGRDDNGDPYISTPALAVSIQSDDPEVVENFYTEPDKSRYTGLKNGQAKWPRGHVLGGSSSINYMLYVRGSRNDFDRWAVYTGDRQWDYNHVLPYFKKSEKMQNPELSNSIYHNKYGPLGVNTIDSNTRTIIKEKILKAAQELGYPVNDDYNGRTMEGIGYAQTFTENGERSNTARAFLRPVLERENLHISLKSRVQKVIINDKQAEGVELVKDGKKYVVRAKKEVILSAGAIETPQILMLSGIGPKNHLKDLKIPVVADLPVGENLHDHTLVEVPIKYKSSGKSIPSALSKLWDKINYKFFGSGPLSTCGSEFNIFASTTNDNKRKDWPDLQIMLMGAGFSVGSNYLETMNVDPKLVKSYAYRDHVEVAINCFPCVLRPTSRGKLQLRSRDPFDHPVIVPNYYETQEDVETMLKGIQICKNITGSAALSDVRAEFVDNQPLSVCREHRVGSDEHWSCVMKSRPHTVFHHVSTCKMGAANDSSSVVDPQLRVRGVEGLRVADASIMPFIVSANTNAATIMIGEKAADLIRGQQLKPLYNV</sequence>
<evidence type="ECO:0000256" key="1">
    <source>
        <dbReference type="ARBA" id="ARBA00001974"/>
    </source>
</evidence>
<evidence type="ECO:0000256" key="5">
    <source>
        <dbReference type="PIRSR" id="PIRSR000137-2"/>
    </source>
</evidence>
<evidence type="ECO:0000256" key="2">
    <source>
        <dbReference type="ARBA" id="ARBA00010790"/>
    </source>
</evidence>
<dbReference type="InterPro" id="IPR012132">
    <property type="entry name" value="GMC_OxRdtase"/>
</dbReference>
<evidence type="ECO:0000256" key="3">
    <source>
        <dbReference type="ARBA" id="ARBA00022630"/>
    </source>
</evidence>
<dbReference type="PANTHER" id="PTHR11552">
    <property type="entry name" value="GLUCOSE-METHANOL-CHOLINE GMC OXIDOREDUCTASE"/>
    <property type="match status" value="1"/>
</dbReference>